<keyword evidence="4" id="KW-1185">Reference proteome</keyword>
<evidence type="ECO:0000313" key="4">
    <source>
        <dbReference type="Proteomes" id="UP000295070"/>
    </source>
</evidence>
<dbReference type="Proteomes" id="UP000295070">
    <property type="component" value="Chromosome 5"/>
</dbReference>
<keyword evidence="2" id="KW-0732">Signal</keyword>
<gene>
    <name evidence="3" type="ORF">EPR50_G00046510</name>
</gene>
<reference evidence="3 4" key="1">
    <citation type="submission" date="2019-01" db="EMBL/GenBank/DDBJ databases">
        <title>A chromosome-scale genome assembly of the yellow perch, Perca flavescens.</title>
        <authorList>
            <person name="Feron R."/>
            <person name="Morvezen R."/>
            <person name="Bestin A."/>
            <person name="Haffray P."/>
            <person name="Klopp C."/>
            <person name="Zahm M."/>
            <person name="Cabau C."/>
            <person name="Roques C."/>
            <person name="Donnadieu C."/>
            <person name="Bouchez O."/>
            <person name="Christie M."/>
            <person name="Larson W."/>
            <person name="Guiguen Y."/>
        </authorList>
    </citation>
    <scope>NUCLEOTIDE SEQUENCE [LARGE SCALE GENOMIC DNA]</scope>
    <source>
        <strain evidence="3">YP-PL-M2</strain>
        <tissue evidence="3">Blood</tissue>
    </source>
</reference>
<proteinExistence type="predicted"/>
<evidence type="ECO:0000313" key="3">
    <source>
        <dbReference type="EMBL" id="TDH12454.1"/>
    </source>
</evidence>
<protein>
    <recommendedName>
        <fullName evidence="5">SEA domain-containing protein</fullName>
    </recommendedName>
</protein>
<comment type="caution">
    <text evidence="3">The sequence shown here is derived from an EMBL/GenBank/DDBJ whole genome shotgun (WGS) entry which is preliminary data.</text>
</comment>
<organism evidence="3 4">
    <name type="scientific">Perca flavescens</name>
    <name type="common">American yellow perch</name>
    <name type="synonym">Morone flavescens</name>
    <dbReference type="NCBI Taxonomy" id="8167"/>
    <lineage>
        <taxon>Eukaryota</taxon>
        <taxon>Metazoa</taxon>
        <taxon>Chordata</taxon>
        <taxon>Craniata</taxon>
        <taxon>Vertebrata</taxon>
        <taxon>Euteleostomi</taxon>
        <taxon>Actinopterygii</taxon>
        <taxon>Neopterygii</taxon>
        <taxon>Teleostei</taxon>
        <taxon>Neoteleostei</taxon>
        <taxon>Acanthomorphata</taxon>
        <taxon>Eupercaria</taxon>
        <taxon>Perciformes</taxon>
        <taxon>Percoidei</taxon>
        <taxon>Percidae</taxon>
        <taxon>Percinae</taxon>
        <taxon>Perca</taxon>
    </lineage>
</organism>
<evidence type="ECO:0008006" key="5">
    <source>
        <dbReference type="Google" id="ProtNLM"/>
    </source>
</evidence>
<feature type="compositionally biased region" description="Low complexity" evidence="1">
    <location>
        <begin position="33"/>
        <end position="44"/>
    </location>
</feature>
<evidence type="ECO:0000256" key="1">
    <source>
        <dbReference type="SAM" id="MobiDB-lite"/>
    </source>
</evidence>
<sequence length="229" mass="23745">MAILRTTLCAFLMVTVALTKPICLSEGEDSSKSSESSETNSSEETAAHVEPSQEPVQPAPTEPDVPTATEGAAVLLPSAEAGPSPATLDTSALPYPEDPQTSTNADPLQLIPDDPSQTALGVDISQDMPNSDPAQDSINADTVPVLPDPEVSLVVSGTNQPPSTATAYQRFPQGTTPPSPPNVINPTPQSFSTGQPLTIPVDTALTSAPVCFTFQFSTPEPKPPRGDSI</sequence>
<feature type="signal peptide" evidence="2">
    <location>
        <begin position="1"/>
        <end position="19"/>
    </location>
</feature>
<evidence type="ECO:0000256" key="2">
    <source>
        <dbReference type="SAM" id="SignalP"/>
    </source>
</evidence>
<name>A0A484DBB6_PERFV</name>
<dbReference type="EMBL" id="SCKG01000005">
    <property type="protein sequence ID" value="TDH12454.1"/>
    <property type="molecule type" value="Genomic_DNA"/>
</dbReference>
<accession>A0A484DBB6</accession>
<feature type="compositionally biased region" description="Polar residues" evidence="1">
    <location>
        <begin position="127"/>
        <end position="140"/>
    </location>
</feature>
<feature type="region of interest" description="Disordered" evidence="1">
    <location>
        <begin position="25"/>
        <end position="196"/>
    </location>
</feature>
<dbReference type="AlphaFoldDB" id="A0A484DBB6"/>
<feature type="compositionally biased region" description="Polar residues" evidence="1">
    <location>
        <begin position="155"/>
        <end position="167"/>
    </location>
</feature>
<feature type="chain" id="PRO_5019717320" description="SEA domain-containing protein" evidence="2">
    <location>
        <begin position="20"/>
        <end position="229"/>
    </location>
</feature>